<dbReference type="PANTHER" id="PTHR43331:SF1">
    <property type="entry name" value="HOMOSERINE DEHYDROGENASE"/>
    <property type="match status" value="1"/>
</dbReference>
<dbReference type="UniPathway" id="UPA00051">
    <property type="reaction ID" value="UER00465"/>
</dbReference>
<proteinExistence type="inferred from homology"/>
<dbReference type="InterPro" id="IPR001342">
    <property type="entry name" value="HDH_cat"/>
</dbReference>
<dbReference type="AlphaFoldDB" id="A0A068FP01"/>
<dbReference type="GO" id="GO:0050661">
    <property type="term" value="F:NADP binding"/>
    <property type="evidence" value="ECO:0007669"/>
    <property type="project" value="InterPro"/>
</dbReference>
<dbReference type="GO" id="GO:0009088">
    <property type="term" value="P:threonine biosynthetic process"/>
    <property type="evidence" value="ECO:0007669"/>
    <property type="project" value="UniProtKB-UniPathway"/>
</dbReference>
<evidence type="ECO:0000256" key="2">
    <source>
        <dbReference type="ARBA" id="ARBA00005062"/>
    </source>
</evidence>
<dbReference type="EMBL" id="KJ769134">
    <property type="protein sequence ID" value="AID69645.1"/>
    <property type="molecule type" value="Genomic_DNA"/>
</dbReference>
<dbReference type="Gene3D" id="3.30.70.260">
    <property type="match status" value="1"/>
</dbReference>
<dbReference type="NCBIfam" id="NF004976">
    <property type="entry name" value="PRK06349.1"/>
    <property type="match status" value="1"/>
</dbReference>
<keyword evidence="7" id="KW-0791">Threonine biosynthesis</keyword>
<reference evidence="13" key="1">
    <citation type="submission" date="2014-04" db="EMBL/GenBank/DDBJ databases">
        <authorList>
            <person name="Felczykowska A."/>
            <person name="Dydecka A."/>
            <person name="Bohdanowicz M."/>
            <person name="Gasior T."/>
            <person name="Sobon M."/>
            <person name="Kobos J."/>
            <person name="Bloch S."/>
            <person name="Nejman-Falenczyk B."/>
            <person name="Wegrzyn G."/>
        </authorList>
    </citation>
    <scope>NUCLEOTIDE SEQUENCE</scope>
</reference>
<comment type="pathway">
    <text evidence="2">Amino-acid biosynthesis; L-methionine biosynthesis via de novo pathway; L-homoserine from L-aspartate: step 3/3.</text>
</comment>
<evidence type="ECO:0000256" key="6">
    <source>
        <dbReference type="ARBA" id="ARBA00022605"/>
    </source>
</evidence>
<comment type="similarity">
    <text evidence="3">Belongs to the homoserine dehydrogenase family.</text>
</comment>
<keyword evidence="9" id="KW-0560">Oxidoreductase</keyword>
<evidence type="ECO:0000313" key="13">
    <source>
        <dbReference type="EMBL" id="AID69645.1"/>
    </source>
</evidence>
<keyword evidence="11" id="KW-1133">Transmembrane helix</keyword>
<dbReference type="UniPathway" id="UPA00050">
    <property type="reaction ID" value="UER00063"/>
</dbReference>
<dbReference type="Pfam" id="PF03447">
    <property type="entry name" value="NAD_binding_3"/>
    <property type="match status" value="1"/>
</dbReference>
<dbReference type="GO" id="GO:0009086">
    <property type="term" value="P:methionine biosynthetic process"/>
    <property type="evidence" value="ECO:0007669"/>
    <property type="project" value="UniProtKB-KW"/>
</dbReference>
<dbReference type="SUPFAM" id="SSF55021">
    <property type="entry name" value="ACT-like"/>
    <property type="match status" value="1"/>
</dbReference>
<feature type="domain" description="ACT" evidence="12">
    <location>
        <begin position="356"/>
        <end position="438"/>
    </location>
</feature>
<dbReference type="FunFam" id="3.30.360.10:FF:000005">
    <property type="entry name" value="Homoserine dehydrogenase"/>
    <property type="match status" value="1"/>
</dbReference>
<dbReference type="PROSITE" id="PS51671">
    <property type="entry name" value="ACT"/>
    <property type="match status" value="1"/>
</dbReference>
<sequence length="438" mass="46250">MTPELNESPLRVGVAGLGTVGAALAALLLTRHATMSAEGARPLQLVAISARDAGRDRGFDASSLTYHDDPVALARDPQVDIVVELIGGQDGPARDLVEAALKAGKSVVTANKALLAAHGMSLAQMAEASGACLMFEAAVAGGIPAIRALRDAVPGQKVSRVSGILNGTCNYILTRMEREGAAFGSVLADAQRLGYAEADPTFDVDGFDTGHKLAILTSLAFGTQIEADDMYIEGIRSITPEDMQAASELGYRIKLLGVAQATETGIEQRVHPTMLPADSPLAQVNGVLNAVSIDTDLLGEIVLSGPGAGGRATAASVLADLQDLARGIRPNPLRLPRASLKPYVRARMRAHEGGYYIRLSVEDRPGAFAAIARRMADHGISLQSIVQRRKAHDAGPLTHQPVIMITHETMELSVRRAMDDILADGHVNTPPQVIRIER</sequence>
<comment type="pathway">
    <text evidence="1">Amino-acid biosynthesis; L-threonine biosynthesis; L-threonine from L-aspartate: step 3/5.</text>
</comment>
<dbReference type="InterPro" id="IPR016204">
    <property type="entry name" value="HDH"/>
</dbReference>
<dbReference type="SUPFAM" id="SSF51735">
    <property type="entry name" value="NAD(P)-binding Rossmann-fold domains"/>
    <property type="match status" value="1"/>
</dbReference>
<dbReference type="EC" id="1.1.1.3" evidence="4"/>
<evidence type="ECO:0000259" key="12">
    <source>
        <dbReference type="PROSITE" id="PS51671"/>
    </source>
</evidence>
<keyword evidence="6" id="KW-0028">Amino-acid biosynthesis</keyword>
<accession>A0A068FP01</accession>
<dbReference type="PROSITE" id="PS01042">
    <property type="entry name" value="HOMOSER_DHGENASE"/>
    <property type="match status" value="1"/>
</dbReference>
<evidence type="ECO:0000256" key="9">
    <source>
        <dbReference type="ARBA" id="ARBA00023002"/>
    </source>
</evidence>
<feature type="transmembrane region" description="Helical" evidence="11">
    <location>
        <begin position="12"/>
        <end position="29"/>
    </location>
</feature>
<keyword evidence="8" id="KW-0521">NADP</keyword>
<evidence type="ECO:0000256" key="4">
    <source>
        <dbReference type="ARBA" id="ARBA00013213"/>
    </source>
</evidence>
<keyword evidence="10" id="KW-0486">Methionine biosynthesis</keyword>
<dbReference type="PIRSF" id="PIRSF000098">
    <property type="entry name" value="Homoser_dehydrog"/>
    <property type="match status" value="1"/>
</dbReference>
<dbReference type="InterPro" id="IPR002912">
    <property type="entry name" value="ACT_dom"/>
</dbReference>
<dbReference type="InterPro" id="IPR036291">
    <property type="entry name" value="NAD(P)-bd_dom_sf"/>
</dbReference>
<dbReference type="GO" id="GO:0004412">
    <property type="term" value="F:homoserine dehydrogenase activity"/>
    <property type="evidence" value="ECO:0007669"/>
    <property type="project" value="UniProtKB-EC"/>
</dbReference>
<dbReference type="PANTHER" id="PTHR43331">
    <property type="entry name" value="HOMOSERINE DEHYDROGENASE"/>
    <property type="match status" value="1"/>
</dbReference>
<dbReference type="InterPro" id="IPR045865">
    <property type="entry name" value="ACT-like_dom_sf"/>
</dbReference>
<keyword evidence="11" id="KW-0812">Transmembrane</keyword>
<dbReference type="Pfam" id="PF01842">
    <property type="entry name" value="ACT"/>
    <property type="match status" value="1"/>
</dbReference>
<evidence type="ECO:0000256" key="3">
    <source>
        <dbReference type="ARBA" id="ARBA00006753"/>
    </source>
</evidence>
<evidence type="ECO:0000256" key="1">
    <source>
        <dbReference type="ARBA" id="ARBA00005056"/>
    </source>
</evidence>
<gene>
    <name evidence="13" type="primary">homD</name>
</gene>
<evidence type="ECO:0000256" key="7">
    <source>
        <dbReference type="ARBA" id="ARBA00022697"/>
    </source>
</evidence>
<evidence type="ECO:0000256" key="10">
    <source>
        <dbReference type="ARBA" id="ARBA00023167"/>
    </source>
</evidence>
<name>A0A068FP01_9ZZZZ</name>
<evidence type="ECO:0000256" key="5">
    <source>
        <dbReference type="ARBA" id="ARBA00013376"/>
    </source>
</evidence>
<evidence type="ECO:0000256" key="11">
    <source>
        <dbReference type="SAM" id="Phobius"/>
    </source>
</evidence>
<dbReference type="InterPro" id="IPR005106">
    <property type="entry name" value="Asp/hSer_DH_NAD-bd"/>
</dbReference>
<protein>
    <recommendedName>
        <fullName evidence="5">Homoserine dehydrogenase</fullName>
        <ecNumber evidence="4">1.1.1.3</ecNumber>
    </recommendedName>
</protein>
<dbReference type="Gene3D" id="3.30.360.10">
    <property type="entry name" value="Dihydrodipicolinate Reductase, domain 2"/>
    <property type="match status" value="1"/>
</dbReference>
<dbReference type="InterPro" id="IPR019811">
    <property type="entry name" value="HDH_CS"/>
</dbReference>
<dbReference type="Pfam" id="PF00742">
    <property type="entry name" value="Homoserine_dh"/>
    <property type="match status" value="1"/>
</dbReference>
<dbReference type="Gene3D" id="3.40.50.720">
    <property type="entry name" value="NAD(P)-binding Rossmann-like Domain"/>
    <property type="match status" value="1"/>
</dbReference>
<evidence type="ECO:0000256" key="8">
    <source>
        <dbReference type="ARBA" id="ARBA00022857"/>
    </source>
</evidence>
<organism evidence="13">
    <name type="scientific">uncultured organism</name>
    <dbReference type="NCBI Taxonomy" id="155900"/>
    <lineage>
        <taxon>unclassified sequences</taxon>
        <taxon>environmental samples</taxon>
    </lineage>
</organism>
<dbReference type="CDD" id="cd04881">
    <property type="entry name" value="ACT_HSDH-Hom"/>
    <property type="match status" value="1"/>
</dbReference>
<keyword evidence="11" id="KW-0472">Membrane</keyword>
<dbReference type="SUPFAM" id="SSF55347">
    <property type="entry name" value="Glyceraldehyde-3-phosphate dehydrogenase-like, C-terminal domain"/>
    <property type="match status" value="1"/>
</dbReference>